<feature type="chain" id="PRO_5032534263" description="Circumsporozoite protein" evidence="1">
    <location>
        <begin position="23"/>
        <end position="76"/>
    </location>
</feature>
<dbReference type="AlphaFoldDB" id="A0A838L454"/>
<reference evidence="2 3" key="1">
    <citation type="submission" date="2020-07" db="EMBL/GenBank/DDBJ databases">
        <authorList>
            <person name="Sun Q."/>
        </authorList>
    </citation>
    <scope>NUCLEOTIDE SEQUENCE [LARGE SCALE GENOMIC DNA]</scope>
    <source>
        <strain evidence="2 3">CGMCC 1.13654</strain>
    </source>
</reference>
<name>A0A838L454_9SPHN</name>
<dbReference type="Proteomes" id="UP000570166">
    <property type="component" value="Unassembled WGS sequence"/>
</dbReference>
<dbReference type="PROSITE" id="PS51257">
    <property type="entry name" value="PROKAR_LIPOPROTEIN"/>
    <property type="match status" value="1"/>
</dbReference>
<gene>
    <name evidence="2" type="ORF">HZF05_04460</name>
</gene>
<evidence type="ECO:0000313" key="2">
    <source>
        <dbReference type="EMBL" id="MBA2933342.1"/>
    </source>
</evidence>
<comment type="caution">
    <text evidence="2">The sequence shown here is derived from an EMBL/GenBank/DDBJ whole genome shotgun (WGS) entry which is preliminary data.</text>
</comment>
<feature type="signal peptide" evidence="1">
    <location>
        <begin position="1"/>
        <end position="22"/>
    </location>
</feature>
<evidence type="ECO:0000256" key="1">
    <source>
        <dbReference type="SAM" id="SignalP"/>
    </source>
</evidence>
<keyword evidence="3" id="KW-1185">Reference proteome</keyword>
<sequence length="76" mass="7592">MKKGITIAAVAALALGAAACHKSDTTNSANVSAEDNMLIPADENASMGDMNAMGATDNMAMDNSAMAPTDNASNAM</sequence>
<dbReference type="RefSeq" id="WP_160363197.1">
    <property type="nucleotide sequence ID" value="NZ_JACEIB010000003.1"/>
</dbReference>
<accession>A0A838L454</accession>
<keyword evidence="1" id="KW-0732">Signal</keyword>
<organism evidence="2 3">
    <name type="scientific">Sphingomonas chungangi</name>
    <dbReference type="NCBI Taxonomy" id="2683589"/>
    <lineage>
        <taxon>Bacteria</taxon>
        <taxon>Pseudomonadati</taxon>
        <taxon>Pseudomonadota</taxon>
        <taxon>Alphaproteobacteria</taxon>
        <taxon>Sphingomonadales</taxon>
        <taxon>Sphingomonadaceae</taxon>
        <taxon>Sphingomonas</taxon>
    </lineage>
</organism>
<proteinExistence type="predicted"/>
<dbReference type="EMBL" id="JACEIB010000003">
    <property type="protein sequence ID" value="MBA2933342.1"/>
    <property type="molecule type" value="Genomic_DNA"/>
</dbReference>
<evidence type="ECO:0008006" key="4">
    <source>
        <dbReference type="Google" id="ProtNLM"/>
    </source>
</evidence>
<evidence type="ECO:0000313" key="3">
    <source>
        <dbReference type="Proteomes" id="UP000570166"/>
    </source>
</evidence>
<protein>
    <recommendedName>
        <fullName evidence="4">Circumsporozoite protein</fullName>
    </recommendedName>
</protein>